<dbReference type="OrthoDB" id="7548101at2759"/>
<feature type="compositionally biased region" description="Polar residues" evidence="2">
    <location>
        <begin position="133"/>
        <end position="142"/>
    </location>
</feature>
<dbReference type="GO" id="GO:0006281">
    <property type="term" value="P:DNA repair"/>
    <property type="evidence" value="ECO:0007669"/>
    <property type="project" value="UniProtKB-KW"/>
</dbReference>
<comment type="catalytic activity">
    <reaction evidence="1">
        <text>ATP + H2O = ADP + phosphate + H(+)</text>
        <dbReference type="Rhea" id="RHEA:13065"/>
        <dbReference type="ChEBI" id="CHEBI:15377"/>
        <dbReference type="ChEBI" id="CHEBI:15378"/>
        <dbReference type="ChEBI" id="CHEBI:30616"/>
        <dbReference type="ChEBI" id="CHEBI:43474"/>
        <dbReference type="ChEBI" id="CHEBI:456216"/>
        <dbReference type="EC" id="5.6.2.3"/>
    </reaction>
</comment>
<dbReference type="GO" id="GO:0006310">
    <property type="term" value="P:DNA recombination"/>
    <property type="evidence" value="ECO:0007669"/>
    <property type="project" value="UniProtKB-KW"/>
</dbReference>
<dbReference type="InterPro" id="IPR046700">
    <property type="entry name" value="DUF6570"/>
</dbReference>
<dbReference type="GO" id="GO:0000723">
    <property type="term" value="P:telomere maintenance"/>
    <property type="evidence" value="ECO:0007669"/>
    <property type="project" value="InterPro"/>
</dbReference>
<feature type="region of interest" description="Disordered" evidence="2">
    <location>
        <begin position="117"/>
        <end position="142"/>
    </location>
</feature>
<dbReference type="InterPro" id="IPR027417">
    <property type="entry name" value="P-loop_NTPase"/>
</dbReference>
<comment type="similarity">
    <text evidence="1">Belongs to the helicase family.</text>
</comment>
<protein>
    <recommendedName>
        <fullName evidence="1">ATP-dependent DNA helicase</fullName>
        <ecNumber evidence="1">5.6.2.3</ecNumber>
    </recommendedName>
</protein>
<keyword evidence="1" id="KW-0547">Nucleotide-binding</keyword>
<dbReference type="Pfam" id="PF14214">
    <property type="entry name" value="Helitron_like_N"/>
    <property type="match status" value="1"/>
</dbReference>
<gene>
    <name evidence="5" type="primary">LOC112454736</name>
</gene>
<sequence length="1371" mass="158187">MKPVSNKKLPHKQMVQKVKGRTFYLPLPLQETLNKICPDTDPININHELYFVRVRGIPTKSKMIWEDMVDVNKVFDALVWLKEHNPLYSHIVLPNTCKEFSLQTSLLIDPDFEAQETENATESNLDDERESSPKSPTQENNVDATLNNEHLFPFGIDGRHQARRVKLHDHEFDKCCLMSKHPQFRLNIQFVFFLYNLYTFRQINRGIYSKLCTTKRYTASEYLEALQTDVLESDLSTIFATIRNTEQYWRIPRSNLRCMTQEYGPATWFVTWSPAEWLMPDLAAYLREVNGWPDDSTPISVLVAKDLVSTSRFLDNKFKAFLDFICSKDNPIGKVAHYFWRREYQGRGIQHFHLLIWIEGAPIIGKSSVEEVSQFILQHITCEMPDPNISPLLYRRVNTHQRHKHNDYCFRSKKVGRKTIRVCRFGFPRPVTETLILKDVISSIAGRKRLKHRSRLYHVPRKHDEININDYHSVLLTVLEGNVDIQYVSETSTLLTWYITKYVNKPGKCEISDAVLDSKNKTKKSLRQELWNFTLQATSNRECGSLEACDGMCGIPLWGTDSKTTIKWLDVNQIRRRKVKTYKEIEALDGDSTNIFCPSIIDEHYPRRPKELESMFLYEFPENYFFSLLLMFKPWRKIEDLKDGCDTYTEAFHKEKLYLTEALQYHEKLEEVQKAFETAKQLVEQYLDDLEKQHEVINAVKISPDDEQFKQLLLYVSGEGGTGKSFLIKTIKCWIKQNLHKDTAVTAPTGIAAFNIDALTNHRQWQLPVKHGDQSPKYTLLSDHVLKVLRADLKDVSLIIIDEVSMISNLTFMYIHLRLCQIFDTMDDDFFGGKHVLLFGDLLQLPPVRENFIFVPLSKAEFNKYIGSVGTTPEEWLWQKFQYDELTINMRQQGDTAYRELLSRVCIGLLTTSDSEILEKRRISLKGQSFDERLYELCNYLDNLPPNTVCLLPTRYLCDVLNTAMLSRIASKEILLIAQDTLDCDNYIKRKVQKRLTDNEDDDTNTAGLLKQITIIIGAKVMIRRNIDVTLSLVNGTIATVISVVRDISTDCVEKIKLLLLSGLEYCIERVSVKFKVMEKAYVIRKQFPITLSYGITIHKSQGLTLQNAVMDIGNSIFSCAQSYVALSRLPSLDGLHLINFDPSAVKVSERAISEYNRLIRTFLPQAQTIPISKKRFRKVKDVPWTLSKIINAGQESDQQVGKSTVEPIPVLQNEDGVSCYANSVIQCFLQSSIIRKVLLKVDKDDLSILAHKYDKRLPNLNADAIRTDLGERFTSRGDEKPAKRDALEFLIAICTKYNYIRNLVGHQVTRTTKCISNSCGYTTKDNITDNIVVPISINNLKKKSYNLNNLLKDTFLNWGPLYGKTCQFCA</sequence>
<evidence type="ECO:0000313" key="4">
    <source>
        <dbReference type="Proteomes" id="UP000504618"/>
    </source>
</evidence>
<evidence type="ECO:0000256" key="2">
    <source>
        <dbReference type="SAM" id="MobiDB-lite"/>
    </source>
</evidence>
<accession>A0A6J1PSW6</accession>
<organism evidence="4 5">
    <name type="scientific">Temnothorax curvispinosus</name>
    <dbReference type="NCBI Taxonomy" id="300111"/>
    <lineage>
        <taxon>Eukaryota</taxon>
        <taxon>Metazoa</taxon>
        <taxon>Ecdysozoa</taxon>
        <taxon>Arthropoda</taxon>
        <taxon>Hexapoda</taxon>
        <taxon>Insecta</taxon>
        <taxon>Pterygota</taxon>
        <taxon>Neoptera</taxon>
        <taxon>Endopterygota</taxon>
        <taxon>Hymenoptera</taxon>
        <taxon>Apocrita</taxon>
        <taxon>Aculeata</taxon>
        <taxon>Formicoidea</taxon>
        <taxon>Formicidae</taxon>
        <taxon>Myrmicinae</taxon>
        <taxon>Temnothorax</taxon>
    </lineage>
</organism>
<keyword evidence="1" id="KW-0233">DNA recombination</keyword>
<evidence type="ECO:0000313" key="5">
    <source>
        <dbReference type="RefSeq" id="XP_024872055.1"/>
    </source>
</evidence>
<keyword evidence="1" id="KW-0227">DNA damage</keyword>
<dbReference type="EC" id="5.6.2.3" evidence="1"/>
<dbReference type="Gene3D" id="3.90.70.10">
    <property type="entry name" value="Cysteine proteinases"/>
    <property type="match status" value="1"/>
</dbReference>
<dbReference type="RefSeq" id="XP_024872055.1">
    <property type="nucleotide sequence ID" value="XM_025016287.1"/>
</dbReference>
<dbReference type="PANTHER" id="PTHR47642:SF5">
    <property type="entry name" value="ATP-DEPENDENT DNA HELICASE"/>
    <property type="match status" value="1"/>
</dbReference>
<dbReference type="InterPro" id="IPR025476">
    <property type="entry name" value="Helitron_helicase-like"/>
</dbReference>
<evidence type="ECO:0000259" key="3">
    <source>
        <dbReference type="SMART" id="SM00382"/>
    </source>
</evidence>
<keyword evidence="1" id="KW-0067">ATP-binding</keyword>
<dbReference type="InterPro" id="IPR038765">
    <property type="entry name" value="Papain-like_cys_pep_sf"/>
</dbReference>
<dbReference type="GO" id="GO:0005524">
    <property type="term" value="F:ATP binding"/>
    <property type="evidence" value="ECO:0007669"/>
    <property type="project" value="UniProtKB-KW"/>
</dbReference>
<keyword evidence="4" id="KW-1185">Reference proteome</keyword>
<proteinExistence type="inferred from homology"/>
<dbReference type="InterPro" id="IPR010285">
    <property type="entry name" value="DNA_helicase_pif1-like_DEAD"/>
</dbReference>
<dbReference type="Pfam" id="PF05970">
    <property type="entry name" value="PIF1"/>
    <property type="match status" value="1"/>
</dbReference>
<dbReference type="InterPro" id="IPR003593">
    <property type="entry name" value="AAA+_ATPase"/>
</dbReference>
<dbReference type="SUPFAM" id="SSF54001">
    <property type="entry name" value="Cysteine proteinases"/>
    <property type="match status" value="1"/>
</dbReference>
<dbReference type="SMART" id="SM00382">
    <property type="entry name" value="AAA"/>
    <property type="match status" value="1"/>
</dbReference>
<feature type="domain" description="AAA+ ATPase" evidence="3">
    <location>
        <begin position="710"/>
        <end position="849"/>
    </location>
</feature>
<reference evidence="5" key="1">
    <citation type="submission" date="2025-08" db="UniProtKB">
        <authorList>
            <consortium name="RefSeq"/>
        </authorList>
    </citation>
    <scope>IDENTIFICATION</scope>
    <source>
        <tissue evidence="5">Whole body</tissue>
    </source>
</reference>
<name>A0A6J1PSW6_9HYME</name>
<dbReference type="CDD" id="cd18809">
    <property type="entry name" value="SF1_C_RecD"/>
    <property type="match status" value="1"/>
</dbReference>
<dbReference type="GO" id="GO:0016787">
    <property type="term" value="F:hydrolase activity"/>
    <property type="evidence" value="ECO:0007669"/>
    <property type="project" value="UniProtKB-KW"/>
</dbReference>
<dbReference type="Gene3D" id="3.40.50.300">
    <property type="entry name" value="P-loop containing nucleotide triphosphate hydrolases"/>
    <property type="match status" value="1"/>
</dbReference>
<dbReference type="PANTHER" id="PTHR47642">
    <property type="entry name" value="ATP-DEPENDENT DNA HELICASE"/>
    <property type="match status" value="1"/>
</dbReference>
<keyword evidence="1" id="KW-0234">DNA repair</keyword>
<comment type="cofactor">
    <cofactor evidence="1">
        <name>Mg(2+)</name>
        <dbReference type="ChEBI" id="CHEBI:18420"/>
    </cofactor>
</comment>
<dbReference type="InterPro" id="IPR051055">
    <property type="entry name" value="PIF1_helicase"/>
</dbReference>
<dbReference type="Pfam" id="PF20209">
    <property type="entry name" value="DUF6570"/>
    <property type="match status" value="1"/>
</dbReference>
<dbReference type="GO" id="GO:0043139">
    <property type="term" value="F:5'-3' DNA helicase activity"/>
    <property type="evidence" value="ECO:0007669"/>
    <property type="project" value="UniProtKB-EC"/>
</dbReference>
<keyword evidence="1" id="KW-0347">Helicase</keyword>
<dbReference type="Proteomes" id="UP000504618">
    <property type="component" value="Unplaced"/>
</dbReference>
<evidence type="ECO:0000256" key="1">
    <source>
        <dbReference type="RuleBase" id="RU363044"/>
    </source>
</evidence>
<dbReference type="GeneID" id="112454736"/>
<dbReference type="SUPFAM" id="SSF52540">
    <property type="entry name" value="P-loop containing nucleoside triphosphate hydrolases"/>
    <property type="match status" value="2"/>
</dbReference>
<keyword evidence="1" id="KW-0378">Hydrolase</keyword>